<dbReference type="Gene3D" id="2.60.40.3960">
    <property type="entry name" value="Velvet domain"/>
    <property type="match status" value="1"/>
</dbReference>
<name>A0A2K0UPN6_TRIHA</name>
<dbReference type="OrthoDB" id="4895531at2759"/>
<proteinExistence type="predicted"/>
<reference evidence="1 2" key="1">
    <citation type="submission" date="2017-02" db="EMBL/GenBank/DDBJ databases">
        <title>Genomes of Trichoderma spp. with biocontrol activity.</title>
        <authorList>
            <person name="Gardiner D."/>
            <person name="Kazan K."/>
            <person name="Vos C."/>
            <person name="Harvey P."/>
        </authorList>
    </citation>
    <scope>NUCLEOTIDE SEQUENCE [LARGE SCALE GENOMIC DNA]</scope>
    <source>
        <strain evidence="1 2">Tr1</strain>
    </source>
</reference>
<organism evidence="1 2">
    <name type="scientific">Trichoderma harzianum</name>
    <name type="common">Hypocrea lixii</name>
    <dbReference type="NCBI Taxonomy" id="5544"/>
    <lineage>
        <taxon>Eukaryota</taxon>
        <taxon>Fungi</taxon>
        <taxon>Dikarya</taxon>
        <taxon>Ascomycota</taxon>
        <taxon>Pezizomycotina</taxon>
        <taxon>Sordariomycetes</taxon>
        <taxon>Hypocreomycetidae</taxon>
        <taxon>Hypocreales</taxon>
        <taxon>Hypocreaceae</taxon>
        <taxon>Trichoderma</taxon>
    </lineage>
</organism>
<comment type="caution">
    <text evidence="1">The sequence shown here is derived from an EMBL/GenBank/DDBJ whole genome shotgun (WGS) entry which is preliminary data.</text>
</comment>
<evidence type="ECO:0000313" key="1">
    <source>
        <dbReference type="EMBL" id="PNP59741.1"/>
    </source>
</evidence>
<accession>A0A2K0UPN6</accession>
<evidence type="ECO:0000313" key="2">
    <source>
        <dbReference type="Proteomes" id="UP000236290"/>
    </source>
</evidence>
<dbReference type="EMBL" id="MTYI01000005">
    <property type="protein sequence ID" value="PNP59741.1"/>
    <property type="molecule type" value="Genomic_DNA"/>
</dbReference>
<gene>
    <name evidence="1" type="ORF">THARTR1_00620</name>
</gene>
<dbReference type="InterPro" id="IPR038491">
    <property type="entry name" value="Velvet_dom_sf"/>
</dbReference>
<dbReference type="AlphaFoldDB" id="A0A2K0UPN6"/>
<protein>
    <recommendedName>
        <fullName evidence="3">Velvet domain-containing protein</fullName>
    </recommendedName>
</protein>
<dbReference type="Proteomes" id="UP000236290">
    <property type="component" value="Unassembled WGS sequence"/>
</dbReference>
<sequence length="115" mass="12315">MAVTQVLPSPANARVGEVLALPINKVEYQTEYPTAIHFATPVLLNEKGDAEDFVGAKTVNGRPINGGSTIQFTLPDIKISKAGTYYLRLDVYRVRDGVGAVHLTDITSAPFTVAA</sequence>
<evidence type="ECO:0008006" key="3">
    <source>
        <dbReference type="Google" id="ProtNLM"/>
    </source>
</evidence>